<name>A0A8S5M7H9_9CAUD</name>
<evidence type="ECO:0000313" key="1">
    <source>
        <dbReference type="EMBL" id="DAD78128.1"/>
    </source>
</evidence>
<proteinExistence type="predicted"/>
<reference evidence="1" key="1">
    <citation type="journal article" date="2021" name="Proc. Natl. Acad. Sci. U.S.A.">
        <title>A Catalog of Tens of Thousands of Viruses from Human Metagenomes Reveals Hidden Associations with Chronic Diseases.</title>
        <authorList>
            <person name="Tisza M.J."/>
            <person name="Buck C.B."/>
        </authorList>
    </citation>
    <scope>NUCLEOTIDE SEQUENCE</scope>
    <source>
        <strain evidence="1">Ctrgt10</strain>
    </source>
</reference>
<sequence length="38" mass="4499">MYFIILIFLYNSKTFCLDYNFSLSASPNALVKILFLKF</sequence>
<accession>A0A8S5M7H9</accession>
<dbReference type="EMBL" id="BK014839">
    <property type="protein sequence ID" value="DAD78128.1"/>
    <property type="molecule type" value="Genomic_DNA"/>
</dbReference>
<organism evidence="1">
    <name type="scientific">Siphoviridae sp. ctrgt10</name>
    <dbReference type="NCBI Taxonomy" id="2826479"/>
    <lineage>
        <taxon>Viruses</taxon>
        <taxon>Duplodnaviria</taxon>
        <taxon>Heunggongvirae</taxon>
        <taxon>Uroviricota</taxon>
        <taxon>Caudoviricetes</taxon>
    </lineage>
</organism>
<protein>
    <submittedName>
        <fullName evidence="1">Uncharacterized protein</fullName>
    </submittedName>
</protein>